<proteinExistence type="predicted"/>
<sequence>MTALPTAPELTVVMLPLPKSAIGNLADLEEGQIALSGFVVQRDAGLHVRRSQLEAATDFPSFVNRVVASGLYFRALDYAQLVSLLYDEPPGRAEDGEDEVYLAADITAFRPERQVLYKALAIEGDQAVYLFEPLYSEADAEQATTEQETTAHQVGSGHGQACSEQRIYLDIDEFIVSAWRQGVRFGLDIAAVCEGIELDRPERRVVARSRPCVPGKNAEICEQAPGLHRNNAPRRVVGDRVDLRQFETRYPQVAAGIRLVMKTARTLGQDGRDISGEALPAPLPKDFDLQELAGAGTCVSREKDGEYLLASVCGFLNIDRRSNQFSVADRIVSHEGVSARTTGDLLLTGDEYEQHGEIQEKRIVQCRSITAYADVFGKIISSGGLVRLKRNLVGGSASNAGGDIMIDGIASGSTLIAQHGCINVQRADHCLIIGQQVIIGHATSCDIVADELKLDISEACALAGKNIHVGLARSRREVDSVLLLRLPDLSSQDAQIAVLQTKRAALEAALADHRAGMDALRGDQGLARYLLLGGKLRRHEVSLNPEQHLAWRRLSVLVAPALRTLSQLADLVKEQDAGLNALRAQIADLLAAREQSCSGLACSVDRIDGETRVAALLLRLADTPLSELPGKDLKVRLRRSDAATKLLFTGSTGTFSWTYRPPLT</sequence>
<accession>A0A935W4A6</accession>
<dbReference type="Proteomes" id="UP000706151">
    <property type="component" value="Unassembled WGS sequence"/>
</dbReference>
<dbReference type="AlphaFoldDB" id="A0A935W4A6"/>
<organism evidence="2 3">
    <name type="scientific">Candidatus Accumulibacter affinis</name>
    <dbReference type="NCBI Taxonomy" id="2954384"/>
    <lineage>
        <taxon>Bacteria</taxon>
        <taxon>Pseudomonadati</taxon>
        <taxon>Pseudomonadota</taxon>
        <taxon>Betaproteobacteria</taxon>
        <taxon>Candidatus Accumulibacter</taxon>
    </lineage>
</organism>
<gene>
    <name evidence="2" type="ORF">IPK02_08125</name>
</gene>
<evidence type="ECO:0000313" key="2">
    <source>
        <dbReference type="EMBL" id="MBK7953909.1"/>
    </source>
</evidence>
<evidence type="ECO:0000313" key="3">
    <source>
        <dbReference type="Proteomes" id="UP000706151"/>
    </source>
</evidence>
<dbReference type="InterPro" id="IPR046866">
    <property type="entry name" value="FapA_N"/>
</dbReference>
<name>A0A935W4A6_9PROT</name>
<reference evidence="2 3" key="1">
    <citation type="submission" date="2020-10" db="EMBL/GenBank/DDBJ databases">
        <title>Connecting structure to function with the recovery of over 1000 high-quality activated sludge metagenome-assembled genomes encoding full-length rRNA genes using long-read sequencing.</title>
        <authorList>
            <person name="Singleton C.M."/>
            <person name="Petriglieri F."/>
            <person name="Kristensen J.M."/>
            <person name="Kirkegaard R.H."/>
            <person name="Michaelsen T.Y."/>
            <person name="Andersen M.H."/>
            <person name="Karst S.M."/>
            <person name="Dueholm M.S."/>
            <person name="Nielsen P.H."/>
            <person name="Albertsen M."/>
        </authorList>
    </citation>
    <scope>NUCLEOTIDE SEQUENCE [LARGE SCALE GENOMIC DNA]</scope>
    <source>
        <strain evidence="2">Fred_18-Q3-R57-64_BAT3C.720</strain>
    </source>
</reference>
<feature type="domain" description="Flagellar Assembly Protein A N-terminal region" evidence="1">
    <location>
        <begin position="169"/>
        <end position="319"/>
    </location>
</feature>
<dbReference type="EMBL" id="JADJOT010000008">
    <property type="protein sequence ID" value="MBK7953909.1"/>
    <property type="molecule type" value="Genomic_DNA"/>
</dbReference>
<evidence type="ECO:0000259" key="1">
    <source>
        <dbReference type="Pfam" id="PF20250"/>
    </source>
</evidence>
<protein>
    <submittedName>
        <fullName evidence="2">DUF342 domain-containing protein</fullName>
    </submittedName>
</protein>
<dbReference type="Pfam" id="PF20250">
    <property type="entry name" value="FapA_N"/>
    <property type="match status" value="1"/>
</dbReference>
<comment type="caution">
    <text evidence="2">The sequence shown here is derived from an EMBL/GenBank/DDBJ whole genome shotgun (WGS) entry which is preliminary data.</text>
</comment>